<proteinExistence type="predicted"/>
<accession>A0A2U1K2E9</accession>
<evidence type="ECO:0000313" key="1">
    <source>
        <dbReference type="EMBL" id="PWA11582.1"/>
    </source>
</evidence>
<gene>
    <name evidence="1" type="ORF">DB891_01890</name>
</gene>
<dbReference type="AlphaFoldDB" id="A0A2U1K2E9"/>
<dbReference type="Pfam" id="PF13585">
    <property type="entry name" value="CHU_C"/>
    <property type="match status" value="1"/>
</dbReference>
<organism evidence="1 2">
    <name type="scientific">Flavobacterium laiguense</name>
    <dbReference type="NCBI Taxonomy" id="2169409"/>
    <lineage>
        <taxon>Bacteria</taxon>
        <taxon>Pseudomonadati</taxon>
        <taxon>Bacteroidota</taxon>
        <taxon>Flavobacteriia</taxon>
        <taxon>Flavobacteriales</taxon>
        <taxon>Flavobacteriaceae</taxon>
        <taxon>Flavobacterium</taxon>
    </lineage>
</organism>
<dbReference type="Proteomes" id="UP000245618">
    <property type="component" value="Unassembled WGS sequence"/>
</dbReference>
<sequence length="513" mass="55327">MSSKTTSLFSLNTLLNFLMLLLLPSTILLFAQTPTITPQKLPFDKICAGGLTPDPIKYPGEFFNHYQANFKISGFDPSVIFVVELSDPSGSFVTTQTATTALPRLANTPPDTATDKWLTFAVPTNLVGSDTYRLRVKSSTGITSSNFNIGVSGSVQALTAYYKPYINPFAINNNQPTLSFCNGSSVTLTIYNPTPAIPTSSPANYPQLKYKWYKDGVLIPGESGISLSVSSNGEYYAELNYGICSDVNYSSQRVTVTGTSGNGATITSSSGNPFCSSLGNTTLTATAGNTYVWKKNNVVIVGATARTYQTNLSGIYTCDVDFGGCKSTGTVDLKVFEISSTISGVDEGKVNKIPEGETVSITTTTTAVSPSYQWLLNDSTIPGETTSSLDITAEGKYKVIITQTSGCQVSDEFSFEVSYQTNLNVPQIANIVSPNNDGANDTWIIPDQYISGTNTQVMILNSLGEIVYQTDNYDNYNGWPQTTIKFSNYNPVYYYIITPNGQSAKKGSITLVK</sequence>
<name>A0A2U1K2E9_9FLAO</name>
<evidence type="ECO:0008006" key="3">
    <source>
        <dbReference type="Google" id="ProtNLM"/>
    </source>
</evidence>
<protein>
    <recommendedName>
        <fullName evidence="3">Ig-like domain-containing protein</fullName>
    </recommendedName>
</protein>
<dbReference type="RefSeq" id="WP_116760003.1">
    <property type="nucleotide sequence ID" value="NZ_QCZH01000001.1"/>
</dbReference>
<evidence type="ECO:0000313" key="2">
    <source>
        <dbReference type="Proteomes" id="UP000245618"/>
    </source>
</evidence>
<dbReference type="EMBL" id="QCZH01000001">
    <property type="protein sequence ID" value="PWA11582.1"/>
    <property type="molecule type" value="Genomic_DNA"/>
</dbReference>
<reference evidence="1 2" key="1">
    <citation type="submission" date="2018-04" db="EMBL/GenBank/DDBJ databases">
        <title>Flavobacterium sp. nov., isolated from glacier ice.</title>
        <authorList>
            <person name="Liu Q."/>
            <person name="Xin Y.-H."/>
        </authorList>
    </citation>
    <scope>NUCLEOTIDE SEQUENCE [LARGE SCALE GENOMIC DNA]</scope>
    <source>
        <strain evidence="1 2">LB2P30</strain>
    </source>
</reference>
<dbReference type="OrthoDB" id="678019at2"/>
<comment type="caution">
    <text evidence="1">The sequence shown here is derived from an EMBL/GenBank/DDBJ whole genome shotgun (WGS) entry which is preliminary data.</text>
</comment>
<keyword evidence="2" id="KW-1185">Reference proteome</keyword>
<dbReference type="Gene3D" id="2.60.40.10">
    <property type="entry name" value="Immunoglobulins"/>
    <property type="match status" value="2"/>
</dbReference>
<dbReference type="InterPro" id="IPR013783">
    <property type="entry name" value="Ig-like_fold"/>
</dbReference>